<evidence type="ECO:0000259" key="6">
    <source>
        <dbReference type="Pfam" id="PF03871"/>
    </source>
</evidence>
<dbReference type="EMBL" id="JASCZI010241670">
    <property type="protein sequence ID" value="MED6204212.1"/>
    <property type="molecule type" value="Genomic_DNA"/>
</dbReference>
<dbReference type="PIRSF" id="PIRSF000747">
    <property type="entry name" value="RPB5"/>
    <property type="match status" value="1"/>
</dbReference>
<keyword evidence="3" id="KW-0539">Nucleus</keyword>
<evidence type="ECO:0000256" key="3">
    <source>
        <dbReference type="ARBA" id="ARBA00023242"/>
    </source>
</evidence>
<evidence type="ECO:0000256" key="1">
    <source>
        <dbReference type="ARBA" id="ARBA00004123"/>
    </source>
</evidence>
<dbReference type="InterPro" id="IPR014381">
    <property type="entry name" value="Arch_Rpo5/euc_Rpb5"/>
</dbReference>
<accession>A0ABU6Y125</accession>
<name>A0ABU6Y125_9FABA</name>
<dbReference type="InterPro" id="IPR035913">
    <property type="entry name" value="RPB5-like_sf"/>
</dbReference>
<dbReference type="PANTHER" id="PTHR10535:SF0">
    <property type="entry name" value="DNA-DIRECTED RNA POLYMERASES I, II, AND III SUBUNIT RPABC1"/>
    <property type="match status" value="1"/>
</dbReference>
<dbReference type="Pfam" id="PF01191">
    <property type="entry name" value="RNA_pol_Rpb5_C"/>
    <property type="match status" value="1"/>
</dbReference>
<dbReference type="NCBIfam" id="NF007129">
    <property type="entry name" value="PRK09570.1"/>
    <property type="match status" value="1"/>
</dbReference>
<dbReference type="Gene3D" id="3.40.1340.10">
    <property type="entry name" value="RNA polymerase, Rpb5, N-terminal domain"/>
    <property type="match status" value="1"/>
</dbReference>
<evidence type="ECO:0000259" key="5">
    <source>
        <dbReference type="Pfam" id="PF01191"/>
    </source>
</evidence>
<comment type="similarity">
    <text evidence="4">Belongs to the archaeal Rpo5/eukaryotic RPB5 RNA polymerase subunit family.</text>
</comment>
<comment type="subcellular location">
    <subcellularLocation>
        <location evidence="1">Nucleus</location>
    </subcellularLocation>
</comment>
<dbReference type="SUPFAM" id="SSF55287">
    <property type="entry name" value="RPB5-like RNA polymerase subunit"/>
    <property type="match status" value="1"/>
</dbReference>
<dbReference type="Gene3D" id="3.90.940.20">
    <property type="entry name" value="RPB5-like RNA polymerase subunit"/>
    <property type="match status" value="1"/>
</dbReference>
<evidence type="ECO:0000313" key="7">
    <source>
        <dbReference type="EMBL" id="MED6204212.1"/>
    </source>
</evidence>
<organism evidence="7 8">
    <name type="scientific">Stylosanthes scabra</name>
    <dbReference type="NCBI Taxonomy" id="79078"/>
    <lineage>
        <taxon>Eukaryota</taxon>
        <taxon>Viridiplantae</taxon>
        <taxon>Streptophyta</taxon>
        <taxon>Embryophyta</taxon>
        <taxon>Tracheophyta</taxon>
        <taxon>Spermatophyta</taxon>
        <taxon>Magnoliopsida</taxon>
        <taxon>eudicotyledons</taxon>
        <taxon>Gunneridae</taxon>
        <taxon>Pentapetalae</taxon>
        <taxon>rosids</taxon>
        <taxon>fabids</taxon>
        <taxon>Fabales</taxon>
        <taxon>Fabaceae</taxon>
        <taxon>Papilionoideae</taxon>
        <taxon>50 kb inversion clade</taxon>
        <taxon>dalbergioids sensu lato</taxon>
        <taxon>Dalbergieae</taxon>
        <taxon>Pterocarpus clade</taxon>
        <taxon>Stylosanthes</taxon>
    </lineage>
</organism>
<comment type="caution">
    <text evidence="7">The sequence shown here is derived from an EMBL/GenBank/DDBJ whole genome shotgun (WGS) entry which is preliminary data.</text>
</comment>
<dbReference type="Proteomes" id="UP001341840">
    <property type="component" value="Unassembled WGS sequence"/>
</dbReference>
<dbReference type="Pfam" id="PF03871">
    <property type="entry name" value="RNA_pol_Rpb5_N"/>
    <property type="match status" value="1"/>
</dbReference>
<gene>
    <name evidence="7" type="ORF">PIB30_006968</name>
</gene>
<dbReference type="SUPFAM" id="SSF53036">
    <property type="entry name" value="Eukaryotic RPB5 N-terminal domain"/>
    <property type="match status" value="1"/>
</dbReference>
<sequence length="164" mass="19170">MVMSDDEIKKLYRIRKTLLEMLRDRGYLVADVEMNKIEDEFKKDPGDFGESQRDDIKEALVMSKCKNDNPSDQIYVFFPKAEKIAEKELLINITKHTIVPEHRVLTDAEKRDLLERYKVKEAQLPKILVTDPVVRYYGLRRGQVVKIIRPSETAGRSVIYRSVV</sequence>
<feature type="domain" description="RNA polymerase subunit H/Rpb5 C-terminal" evidence="5">
    <location>
        <begin position="91"/>
        <end position="163"/>
    </location>
</feature>
<dbReference type="InterPro" id="IPR036710">
    <property type="entry name" value="RNA_pol_Rpb5_N_sf"/>
</dbReference>
<keyword evidence="8" id="KW-1185">Reference proteome</keyword>
<dbReference type="HAMAP" id="MF_00025">
    <property type="entry name" value="RNApol_Rpo5_RPB5"/>
    <property type="match status" value="1"/>
</dbReference>
<evidence type="ECO:0000313" key="8">
    <source>
        <dbReference type="Proteomes" id="UP001341840"/>
    </source>
</evidence>
<feature type="domain" description="RNA polymerase Rpb5 N-terminal" evidence="6">
    <location>
        <begin position="5"/>
        <end position="88"/>
    </location>
</feature>
<proteinExistence type="inferred from homology"/>
<dbReference type="InterPro" id="IPR005571">
    <property type="entry name" value="RNA_pol_Rpb5_N"/>
</dbReference>
<evidence type="ECO:0000256" key="2">
    <source>
        <dbReference type="ARBA" id="ARBA00023163"/>
    </source>
</evidence>
<protein>
    <submittedName>
        <fullName evidence="7">Uncharacterized protein</fullName>
    </submittedName>
</protein>
<dbReference type="InterPro" id="IPR000783">
    <property type="entry name" value="RNA_pol_subH/Rpb5_C"/>
</dbReference>
<dbReference type="PANTHER" id="PTHR10535">
    <property type="entry name" value="DNA-DIRECTED RNA POLYMERASES I, II, AND III SUBUNIT RPABC1"/>
    <property type="match status" value="1"/>
</dbReference>
<reference evidence="7 8" key="1">
    <citation type="journal article" date="2023" name="Plants (Basel)">
        <title>Bridging the Gap: Combining Genomics and Transcriptomics Approaches to Understand Stylosanthes scabra, an Orphan Legume from the Brazilian Caatinga.</title>
        <authorList>
            <person name="Ferreira-Neto J.R.C."/>
            <person name="da Silva M.D."/>
            <person name="Binneck E."/>
            <person name="de Melo N.F."/>
            <person name="da Silva R.H."/>
            <person name="de Melo A.L.T.M."/>
            <person name="Pandolfi V."/>
            <person name="Bustamante F.O."/>
            <person name="Brasileiro-Vidal A.C."/>
            <person name="Benko-Iseppon A.M."/>
        </authorList>
    </citation>
    <scope>NUCLEOTIDE SEQUENCE [LARGE SCALE GENOMIC DNA]</scope>
    <source>
        <tissue evidence="7">Leaves</tissue>
    </source>
</reference>
<keyword evidence="2" id="KW-0804">Transcription</keyword>
<evidence type="ECO:0000256" key="4">
    <source>
        <dbReference type="ARBA" id="ARBA00025765"/>
    </source>
</evidence>